<dbReference type="SUPFAM" id="SSF51445">
    <property type="entry name" value="(Trans)glycosidases"/>
    <property type="match status" value="1"/>
</dbReference>
<accession>A0AAU0MWH6</accession>
<evidence type="ECO:0000256" key="5">
    <source>
        <dbReference type="SAM" id="SignalP"/>
    </source>
</evidence>
<dbReference type="RefSeq" id="WP_318953007.1">
    <property type="nucleotide sequence ID" value="NZ_CP137555.1"/>
</dbReference>
<protein>
    <submittedName>
        <fullName evidence="7">Alpha-amylase family glycosyl hydrolase</fullName>
    </submittedName>
</protein>
<keyword evidence="7" id="KW-0378">Hydrolase</keyword>
<dbReference type="PANTHER" id="PTHR10357:SF215">
    <property type="entry name" value="ALPHA-AMYLASE 1"/>
    <property type="match status" value="1"/>
</dbReference>
<dbReference type="EMBL" id="CP137555">
    <property type="protein sequence ID" value="WOX04529.1"/>
    <property type="molecule type" value="Genomic_DNA"/>
</dbReference>
<keyword evidence="2" id="KW-0479">Metal-binding</keyword>
<evidence type="ECO:0000313" key="8">
    <source>
        <dbReference type="Proteomes" id="UP001302477"/>
    </source>
</evidence>
<dbReference type="InterPro" id="IPR006047">
    <property type="entry name" value="GH13_cat_dom"/>
</dbReference>
<sequence>MIKPLLRGRPRLLALPCLLIATGSASASAEWYFRGTPSGWSAESLTHISGNEYRTCQSFASGDGSGGPRFKIDRYGDWSENYPTADYSVAGERSYEITFYSDSHSIAVSEVASCSDDSGFAANFPSLFFRGTPNAWGASALALVADNTWELAIDFDGQADQRYKLDLYGDWTQNYGDNDGDNLLDAGGGDIYTGVSGSYLLRVNDSDFTYQLIGNGGSSSSSSGGSSSGGSSSGSGGNDSWYFRGTANGWAATEMGSSDGTSFCTEQSFGSGDGGGGPRFKIDHYGDWTESYPSTDYTVSANSDYEICFDSSSHTIAVTQLGTTTPPPVGDGSDFRAETIYFVLTARFYDGDPSNNYYNRDRIMPGDPQWRGDFKGLIQQLDYIKDLGFTAIWVTPPVENRSGLDYHGYHAYDWTKVDPRLESVDATYQDFIDAAHAKGIKVIQDVVVNHSSQYGIRNQVWIDHLPIKYYVPQGSSQGMISNNPYFGNLGDYLSPFRDDNDNPVAPQWFRDRHTSDPDGLVPLIDPKTGVSVPLAGYDPNRFFGIDANNLDPAWYHLDGFMSGGDWENPTALQKKHMAGDTIDLATGNQNVKDYLNGAIEQYLDMGVDAIRVDTVKHVERDELLSYVHEWQAHKPGLFVFGEALVKGLGFGSELGNDNASAVIRPWWYTRTGADPSNPQGDSDFAMIDFPLFSTFRDNVTRGSFGGIKGALDMDWTYADPTELVTFFQNHDVGPDNDFKYRFGGAESDAAMTYNLLWTIRGIPTLYYGEEIMFQAGLPQDIQSANDTIDQTGRAYFGPHLDNLAATQNHNLYRHIKRLNQIRHAIPALQKGQMEKVSEWGAGMSFVRNDSAGSSYAVVGLAAGGNQGITVSGIPNGTYTDAVTGAQVQVNNGSISFTVKTYSAGIYVLNGPGKIGSDGAYLR</sequence>
<dbReference type="PANTHER" id="PTHR10357">
    <property type="entry name" value="ALPHA-AMYLASE FAMILY MEMBER"/>
    <property type="match status" value="1"/>
</dbReference>
<dbReference type="GO" id="GO:0005975">
    <property type="term" value="P:carbohydrate metabolic process"/>
    <property type="evidence" value="ECO:0007669"/>
    <property type="project" value="InterPro"/>
</dbReference>
<dbReference type="Gene3D" id="3.20.20.80">
    <property type="entry name" value="Glycosidases"/>
    <property type="match status" value="2"/>
</dbReference>
<evidence type="ECO:0000256" key="2">
    <source>
        <dbReference type="ARBA" id="ARBA00022723"/>
    </source>
</evidence>
<dbReference type="InterPro" id="IPR017853">
    <property type="entry name" value="GH"/>
</dbReference>
<dbReference type="KEGG" id="mpaf:R5R33_12345"/>
<feature type="region of interest" description="Disordered" evidence="4">
    <location>
        <begin position="258"/>
        <end position="278"/>
    </location>
</feature>
<feature type="compositionally biased region" description="Polar residues" evidence="4">
    <location>
        <begin position="258"/>
        <end position="269"/>
    </location>
</feature>
<organism evidence="7 8">
    <name type="scientific">Microbulbifer pacificus</name>
    <dbReference type="NCBI Taxonomy" id="407164"/>
    <lineage>
        <taxon>Bacteria</taxon>
        <taxon>Pseudomonadati</taxon>
        <taxon>Pseudomonadota</taxon>
        <taxon>Gammaproteobacteria</taxon>
        <taxon>Cellvibrionales</taxon>
        <taxon>Microbulbiferaceae</taxon>
        <taxon>Microbulbifer</taxon>
    </lineage>
</organism>
<feature type="chain" id="PRO_5043614075" evidence="5">
    <location>
        <begin position="28"/>
        <end position="922"/>
    </location>
</feature>
<dbReference type="GO" id="GO:0016787">
    <property type="term" value="F:hydrolase activity"/>
    <property type="evidence" value="ECO:0007669"/>
    <property type="project" value="UniProtKB-KW"/>
</dbReference>
<evidence type="ECO:0000259" key="6">
    <source>
        <dbReference type="SMART" id="SM00642"/>
    </source>
</evidence>
<dbReference type="Proteomes" id="UP001302477">
    <property type="component" value="Chromosome"/>
</dbReference>
<feature type="region of interest" description="Disordered" evidence="4">
    <location>
        <begin position="216"/>
        <end position="238"/>
    </location>
</feature>
<feature type="signal peptide" evidence="5">
    <location>
        <begin position="1"/>
        <end position="27"/>
    </location>
</feature>
<keyword evidence="8" id="KW-1185">Reference proteome</keyword>
<dbReference type="Pfam" id="PF00128">
    <property type="entry name" value="Alpha-amylase"/>
    <property type="match status" value="1"/>
</dbReference>
<feature type="domain" description="Glycosyl hydrolase family 13 catalytic" evidence="6">
    <location>
        <begin position="342"/>
        <end position="822"/>
    </location>
</feature>
<gene>
    <name evidence="7" type="ORF">R5R33_12345</name>
</gene>
<comment type="cofactor">
    <cofactor evidence="1">
        <name>Ca(2+)</name>
        <dbReference type="ChEBI" id="CHEBI:29108"/>
    </cofactor>
</comment>
<evidence type="ECO:0000256" key="3">
    <source>
        <dbReference type="ARBA" id="ARBA00022729"/>
    </source>
</evidence>
<dbReference type="AlphaFoldDB" id="A0AAU0MWH6"/>
<name>A0AAU0MWH6_9GAMM</name>
<keyword evidence="3 5" id="KW-0732">Signal</keyword>
<evidence type="ECO:0000313" key="7">
    <source>
        <dbReference type="EMBL" id="WOX04529.1"/>
    </source>
</evidence>
<evidence type="ECO:0000256" key="1">
    <source>
        <dbReference type="ARBA" id="ARBA00001913"/>
    </source>
</evidence>
<reference evidence="7 8" key="1">
    <citation type="submission" date="2023-10" db="EMBL/GenBank/DDBJ databases">
        <title>Description of Microbulbifer bruguierae sp. nov., isolated from the sediments of mangrove plant Bruguiera sexangula and comparative genomic analyses of the genus Microbulbifer.</title>
        <authorList>
            <person name="Long M."/>
        </authorList>
    </citation>
    <scope>NUCLEOTIDE SEQUENCE [LARGE SCALE GENOMIC DNA]</scope>
    <source>
        <strain evidence="7 8">SPO729</strain>
    </source>
</reference>
<dbReference type="SMART" id="SM00642">
    <property type="entry name" value="Aamy"/>
    <property type="match status" value="1"/>
</dbReference>
<evidence type="ECO:0000256" key="4">
    <source>
        <dbReference type="SAM" id="MobiDB-lite"/>
    </source>
</evidence>
<dbReference type="Gene3D" id="2.60.40.1180">
    <property type="entry name" value="Golgi alpha-mannosidase II"/>
    <property type="match status" value="1"/>
</dbReference>
<feature type="compositionally biased region" description="Gly residues" evidence="4">
    <location>
        <begin position="226"/>
        <end position="237"/>
    </location>
</feature>
<proteinExistence type="predicted"/>
<dbReference type="GO" id="GO:0046872">
    <property type="term" value="F:metal ion binding"/>
    <property type="evidence" value="ECO:0007669"/>
    <property type="project" value="UniProtKB-KW"/>
</dbReference>
<dbReference type="InterPro" id="IPR013780">
    <property type="entry name" value="Glyco_hydro_b"/>
</dbReference>